<evidence type="ECO:0000259" key="3">
    <source>
        <dbReference type="Pfam" id="PF20434"/>
    </source>
</evidence>
<dbReference type="Pfam" id="PF20434">
    <property type="entry name" value="BD-FAE"/>
    <property type="match status" value="1"/>
</dbReference>
<evidence type="ECO:0000256" key="1">
    <source>
        <dbReference type="ARBA" id="ARBA00022801"/>
    </source>
</evidence>
<evidence type="ECO:0000256" key="2">
    <source>
        <dbReference type="SAM" id="SignalP"/>
    </source>
</evidence>
<feature type="domain" description="BD-FAE-like" evidence="3">
    <location>
        <begin position="88"/>
        <end position="268"/>
    </location>
</feature>
<proteinExistence type="predicted"/>
<keyword evidence="2" id="KW-0732">Signal</keyword>
<keyword evidence="5" id="KW-1185">Reference proteome</keyword>
<dbReference type="Proteomes" id="UP001461163">
    <property type="component" value="Unassembled WGS sequence"/>
</dbReference>
<accession>A0ABU9T2E9</accession>
<feature type="chain" id="PRO_5047064353" evidence="2">
    <location>
        <begin position="18"/>
        <end position="307"/>
    </location>
</feature>
<dbReference type="InterPro" id="IPR050300">
    <property type="entry name" value="GDXG_lipolytic_enzyme"/>
</dbReference>
<dbReference type="Gene3D" id="3.40.50.1820">
    <property type="entry name" value="alpha/beta hydrolase"/>
    <property type="match status" value="1"/>
</dbReference>
<dbReference type="GO" id="GO:0016787">
    <property type="term" value="F:hydrolase activity"/>
    <property type="evidence" value="ECO:0007669"/>
    <property type="project" value="UniProtKB-KW"/>
</dbReference>
<dbReference type="PROSITE" id="PS51257">
    <property type="entry name" value="PROKAR_LIPOPROTEIN"/>
    <property type="match status" value="1"/>
</dbReference>
<dbReference type="RefSeq" id="WP_342882885.1">
    <property type="nucleotide sequence ID" value="NZ_JBBMQS010000024.1"/>
</dbReference>
<dbReference type="SUPFAM" id="SSF53474">
    <property type="entry name" value="alpha/beta-Hydrolases"/>
    <property type="match status" value="1"/>
</dbReference>
<feature type="signal peptide" evidence="2">
    <location>
        <begin position="1"/>
        <end position="17"/>
    </location>
</feature>
<dbReference type="InterPro" id="IPR029058">
    <property type="entry name" value="AB_hydrolase_fold"/>
</dbReference>
<reference evidence="4 5" key="1">
    <citation type="submission" date="2024-03" db="EMBL/GenBank/DDBJ databases">
        <title>Community enrichment and isolation of bacterial strains for fucoidan degradation.</title>
        <authorList>
            <person name="Sichert A."/>
        </authorList>
    </citation>
    <scope>NUCLEOTIDE SEQUENCE [LARGE SCALE GENOMIC DNA]</scope>
    <source>
        <strain evidence="4 5">AS12</strain>
    </source>
</reference>
<organism evidence="4 5">
    <name type="scientific">Paraglaciecola mesophila</name>
    <dbReference type="NCBI Taxonomy" id="197222"/>
    <lineage>
        <taxon>Bacteria</taxon>
        <taxon>Pseudomonadati</taxon>
        <taxon>Pseudomonadota</taxon>
        <taxon>Gammaproteobacteria</taxon>
        <taxon>Alteromonadales</taxon>
        <taxon>Alteromonadaceae</taxon>
        <taxon>Paraglaciecola</taxon>
    </lineage>
</organism>
<evidence type="ECO:0000313" key="4">
    <source>
        <dbReference type="EMBL" id="MEM5499934.1"/>
    </source>
</evidence>
<gene>
    <name evidence="4" type="ORF">WNY77_21225</name>
</gene>
<dbReference type="InterPro" id="IPR049492">
    <property type="entry name" value="BD-FAE-like_dom"/>
</dbReference>
<dbReference type="PANTHER" id="PTHR48081">
    <property type="entry name" value="AB HYDROLASE SUPERFAMILY PROTEIN C4A8.06C"/>
    <property type="match status" value="1"/>
</dbReference>
<comment type="caution">
    <text evidence="4">The sequence shown here is derived from an EMBL/GenBank/DDBJ whole genome shotgun (WGS) entry which is preliminary data.</text>
</comment>
<dbReference type="EMBL" id="JBBMQS010000024">
    <property type="protein sequence ID" value="MEM5499934.1"/>
    <property type="molecule type" value="Genomic_DNA"/>
</dbReference>
<protein>
    <submittedName>
        <fullName evidence="4">Alpha/beta fold hydrolase</fullName>
    </submittedName>
</protein>
<sequence>MKILYSLFPLFIFFVVACTSSLPKHTTEQEQIIKNAEVLRASVLQNVSFAQVMALDVAPNASEKIAYGSNVLQYGQLYLPQNLRGKGIESTAPLVVFVHGGCWLNAFSVDHSEAFSQALTKEGYAVWSIEYRRTGDDGGGWPGSLNDVLKGVSFVQTFKDYPIDLNKVILAGHSAGGHLALLASAPERQVFKGGAKLKGVIGLAAIVDVVRYSQGNNSCQTATPAFFGGSAEQKPEAYALGSPDHHVLKEHSLLLQGSADAIVEQSQALKSGFEYQIVEGAGHFDWIHPETNAYQAFLSALKQRVSE</sequence>
<name>A0ABU9T2E9_9ALTE</name>
<keyword evidence="1 4" id="KW-0378">Hydrolase</keyword>
<evidence type="ECO:0000313" key="5">
    <source>
        <dbReference type="Proteomes" id="UP001461163"/>
    </source>
</evidence>